<reference evidence="2" key="2">
    <citation type="submission" date="2019-06" db="EMBL/GenBank/DDBJ databases">
        <title>Genomics analysis of Aphanomyces spp. identifies a new class of oomycete effector associated with host adaptation.</title>
        <authorList>
            <person name="Gaulin E."/>
        </authorList>
    </citation>
    <scope>NUCLEOTIDE SEQUENCE</scope>
    <source>
        <strain evidence="2">CBS 578.67</strain>
    </source>
</reference>
<name>A0A485KJW8_9STRA</name>
<organism evidence="3 4">
    <name type="scientific">Aphanomyces stellatus</name>
    <dbReference type="NCBI Taxonomy" id="120398"/>
    <lineage>
        <taxon>Eukaryota</taxon>
        <taxon>Sar</taxon>
        <taxon>Stramenopiles</taxon>
        <taxon>Oomycota</taxon>
        <taxon>Saprolegniomycetes</taxon>
        <taxon>Saprolegniales</taxon>
        <taxon>Verrucalvaceae</taxon>
        <taxon>Aphanomyces</taxon>
    </lineage>
</organism>
<keyword evidence="4" id="KW-1185">Reference proteome</keyword>
<evidence type="ECO:0000256" key="1">
    <source>
        <dbReference type="SAM" id="MobiDB-lite"/>
    </source>
</evidence>
<dbReference type="OrthoDB" id="79340at2759"/>
<dbReference type="EMBL" id="VJMH01005095">
    <property type="protein sequence ID" value="KAF0701251.1"/>
    <property type="molecule type" value="Genomic_DNA"/>
</dbReference>
<feature type="compositionally biased region" description="Basic residues" evidence="1">
    <location>
        <begin position="310"/>
        <end position="324"/>
    </location>
</feature>
<feature type="region of interest" description="Disordered" evidence="1">
    <location>
        <begin position="310"/>
        <end position="338"/>
    </location>
</feature>
<evidence type="ECO:0000313" key="2">
    <source>
        <dbReference type="EMBL" id="KAF0701251.1"/>
    </source>
</evidence>
<proteinExistence type="predicted"/>
<evidence type="ECO:0000313" key="4">
    <source>
        <dbReference type="Proteomes" id="UP000332933"/>
    </source>
</evidence>
<sequence length="488" mass="54916">MKRLLAKAKEKRDTMVASVVFTPPTMTHAASPLTTTDHSLARHHQGHVTQIITTLKSKAVTAIAASVHMPTVPPLHVPAAVSSAISRVRRRAANTTAQLAPAQRVVQRVSFRAKRAIAVLADKLHVSDAITKPLGQLAHLANKYVLAKLPSLGLLDKLKKFAKVFFVRSDADRASRANALVERFVRVWAARVKARLAAMHYREAAHAAATNQVARLVDTTTALFVARVQDATRRQRATAARVLQHVWRHALARWRLARADRARVALALRDLGHAMLCREMATAVVAHVMDQVWAARTLQRVWRGHVVRRALQQQRRRRRPRRRQSSPTTRHPLDSSTNDQQRALFLATLKRVWAREDFSPTLPRRRRRMFTQLSRPTLAPLAPRTPPHGQHGQHKLSVTKWQQQKGHVTAARCWVAIPIHVDVVAPKTTQLSPLPRHYALTYDYVPGTLLDDAPTQLPTFDETVRRLELHAAERFKRGMARVKSSALL</sequence>
<evidence type="ECO:0000313" key="3">
    <source>
        <dbReference type="EMBL" id="VFT85132.1"/>
    </source>
</evidence>
<feature type="compositionally biased region" description="Polar residues" evidence="1">
    <location>
        <begin position="325"/>
        <end position="338"/>
    </location>
</feature>
<protein>
    <submittedName>
        <fullName evidence="3">Aste57867_8245 protein</fullName>
    </submittedName>
</protein>
<gene>
    <name evidence="3" type="primary">Aste57867_8245</name>
    <name evidence="2" type="ORF">As57867_008214</name>
    <name evidence="3" type="ORF">ASTE57867_8245</name>
</gene>
<dbReference type="PROSITE" id="PS50096">
    <property type="entry name" value="IQ"/>
    <property type="match status" value="1"/>
</dbReference>
<dbReference type="Proteomes" id="UP000332933">
    <property type="component" value="Unassembled WGS sequence"/>
</dbReference>
<dbReference type="EMBL" id="CAADRA010005116">
    <property type="protein sequence ID" value="VFT85132.1"/>
    <property type="molecule type" value="Genomic_DNA"/>
</dbReference>
<dbReference type="AlphaFoldDB" id="A0A485KJW8"/>
<accession>A0A485KJW8</accession>
<reference evidence="3 4" key="1">
    <citation type="submission" date="2019-03" db="EMBL/GenBank/DDBJ databases">
        <authorList>
            <person name="Gaulin E."/>
            <person name="Dumas B."/>
        </authorList>
    </citation>
    <scope>NUCLEOTIDE SEQUENCE [LARGE SCALE GENOMIC DNA]</scope>
    <source>
        <strain evidence="3">CBS 568.67</strain>
    </source>
</reference>